<feature type="region of interest" description="Disordered" evidence="1">
    <location>
        <begin position="574"/>
        <end position="610"/>
    </location>
</feature>
<dbReference type="EMBL" id="JACIJI010000010">
    <property type="protein sequence ID" value="MBB5720204.1"/>
    <property type="molecule type" value="Genomic_DNA"/>
</dbReference>
<dbReference type="GO" id="GO:0005694">
    <property type="term" value="C:chromosome"/>
    <property type="evidence" value="ECO:0007669"/>
    <property type="project" value="TreeGrafter"/>
</dbReference>
<dbReference type="Proteomes" id="UP000554342">
    <property type="component" value="Unassembled WGS sequence"/>
</dbReference>
<keyword evidence="4" id="KW-1185">Reference proteome</keyword>
<evidence type="ECO:0000256" key="1">
    <source>
        <dbReference type="SAM" id="MobiDB-lite"/>
    </source>
</evidence>
<dbReference type="Gene3D" id="1.10.10.2830">
    <property type="match status" value="1"/>
</dbReference>
<name>A0A840Z369_9SPHN</name>
<dbReference type="Gene3D" id="3.90.1530.30">
    <property type="match status" value="1"/>
</dbReference>
<dbReference type="SUPFAM" id="SSF110849">
    <property type="entry name" value="ParB/Sulfiredoxin"/>
    <property type="match status" value="1"/>
</dbReference>
<dbReference type="SMART" id="SM00470">
    <property type="entry name" value="ParB"/>
    <property type="match status" value="1"/>
</dbReference>
<evidence type="ECO:0000313" key="3">
    <source>
        <dbReference type="EMBL" id="MBB5720204.1"/>
    </source>
</evidence>
<gene>
    <name evidence="3" type="ORF">FHR23_003167</name>
</gene>
<dbReference type="PANTHER" id="PTHR33375">
    <property type="entry name" value="CHROMOSOME-PARTITIONING PROTEIN PARB-RELATED"/>
    <property type="match status" value="1"/>
</dbReference>
<evidence type="ECO:0000313" key="4">
    <source>
        <dbReference type="Proteomes" id="UP000554342"/>
    </source>
</evidence>
<dbReference type="PANTHER" id="PTHR33375:SF7">
    <property type="entry name" value="CHROMOSOME 2-PARTITIONING PROTEIN PARB-RELATED"/>
    <property type="match status" value="1"/>
</dbReference>
<sequence length="610" mass="66746">MELQFIELGKLVVSKTNMRYRRQAPDVADILPTVRKRGVIVPVLVRRVPAPDGGMGGSPETFEIVAGARRFTAASIVADERREAGQDVEPMPCAILSDSDDADAIEASLIENVARLDADEVTQWETFTRLVKEGRDVADLSATFGIPELGVKRILALGNLMPRIRTLYRSGEIDPATVRHLTMASKSQQRAWLALFDDAEAYVPTGHQLKAWLFGGQSIPVKHALFDCEGMNGIVSDLFGEDRYFADADTFWTAQSEAIQARRGDYLDAGWPDVVIVPQHEYFSTWEYEKAPKRKGGRVYIDVRSSGEVTFHEGYITRLEARRLAKGEAIDTGRKPPRPEVTGTMLTYIDLHRHAAVRAALTARPNVALRLMVAHAIVGSPLWTVKPEPQWTRNDWVRESIETCKAETDFDEKRRAVLAVLGFSPDEPTVTGGNGDGVGLVSVFLRLLELPDLVVMDVIALVMGETLSLGSAAVEAVGQEIGVDMARYWQADDAFLELLRDKEVLTRIVADVAGETVASANAGEKTKTLKAIIRNHLAGTEGRTRIEGWVPKWMTFPPDAYTSRGGVGTVEKAASVAAARNPDDPDPADPGTVAGLLEPQSEAAPEREAA</sequence>
<reference evidence="3 4" key="1">
    <citation type="submission" date="2020-08" db="EMBL/GenBank/DDBJ databases">
        <title>Genomic Encyclopedia of Type Strains, Phase IV (KMG-IV): sequencing the most valuable type-strain genomes for metagenomic binning, comparative biology and taxonomic classification.</title>
        <authorList>
            <person name="Goeker M."/>
        </authorList>
    </citation>
    <scope>NUCLEOTIDE SEQUENCE [LARGE SCALE GENOMIC DNA]</scope>
    <source>
        <strain evidence="3 4">DSM 27203</strain>
    </source>
</reference>
<dbReference type="GO" id="GO:0007059">
    <property type="term" value="P:chromosome segregation"/>
    <property type="evidence" value="ECO:0007669"/>
    <property type="project" value="TreeGrafter"/>
</dbReference>
<dbReference type="SUPFAM" id="SSF109709">
    <property type="entry name" value="KorB DNA-binding domain-like"/>
    <property type="match status" value="1"/>
</dbReference>
<feature type="domain" description="ParB-like N-terminal" evidence="2">
    <location>
        <begin position="4"/>
        <end position="113"/>
    </location>
</feature>
<protein>
    <submittedName>
        <fullName evidence="3">ParB family chromosome partitioning protein</fullName>
    </submittedName>
</protein>
<dbReference type="InterPro" id="IPR036086">
    <property type="entry name" value="ParB/Sulfiredoxin_sf"/>
</dbReference>
<dbReference type="InterPro" id="IPR050336">
    <property type="entry name" value="Chromosome_partition/occlusion"/>
</dbReference>
<organism evidence="3 4">
    <name type="scientific">Stakelama sediminis</name>
    <dbReference type="NCBI Taxonomy" id="463200"/>
    <lineage>
        <taxon>Bacteria</taxon>
        <taxon>Pseudomonadati</taxon>
        <taxon>Pseudomonadota</taxon>
        <taxon>Alphaproteobacteria</taxon>
        <taxon>Sphingomonadales</taxon>
        <taxon>Sphingomonadaceae</taxon>
        <taxon>Stakelama</taxon>
    </lineage>
</organism>
<dbReference type="RefSeq" id="WP_184005838.1">
    <property type="nucleotide sequence ID" value="NZ_BAABIF010000027.1"/>
</dbReference>
<accession>A0A840Z369</accession>
<dbReference type="AlphaFoldDB" id="A0A840Z369"/>
<evidence type="ECO:0000259" key="2">
    <source>
        <dbReference type="SMART" id="SM00470"/>
    </source>
</evidence>
<dbReference type="InterPro" id="IPR003115">
    <property type="entry name" value="ParB_N"/>
</dbReference>
<comment type="caution">
    <text evidence="3">The sequence shown here is derived from an EMBL/GenBank/DDBJ whole genome shotgun (WGS) entry which is preliminary data.</text>
</comment>
<dbReference type="Pfam" id="PF02195">
    <property type="entry name" value="ParB_N"/>
    <property type="match status" value="1"/>
</dbReference>
<proteinExistence type="predicted"/>